<dbReference type="PROSITE" id="PS50943">
    <property type="entry name" value="HTH_CROC1"/>
    <property type="match status" value="1"/>
</dbReference>
<evidence type="ECO:0000313" key="6">
    <source>
        <dbReference type="Proteomes" id="UP001589758"/>
    </source>
</evidence>
<name>A0ABV6C972_9GAMM</name>
<dbReference type="InterPro" id="IPR050807">
    <property type="entry name" value="TransReg_Diox_bact_type"/>
</dbReference>
<feature type="domain" description="HTH cro/C1-type" evidence="4">
    <location>
        <begin position="21"/>
        <end position="75"/>
    </location>
</feature>
<dbReference type="Pfam" id="PF01381">
    <property type="entry name" value="HTH_3"/>
    <property type="match status" value="1"/>
</dbReference>
<keyword evidence="6" id="KW-1185">Reference proteome</keyword>
<dbReference type="InterPro" id="IPR001387">
    <property type="entry name" value="Cro/C1-type_HTH"/>
</dbReference>
<evidence type="ECO:0000256" key="2">
    <source>
        <dbReference type="ARBA" id="ARBA00023125"/>
    </source>
</evidence>
<dbReference type="SUPFAM" id="SSF47413">
    <property type="entry name" value="lambda repressor-like DNA-binding domains"/>
    <property type="match status" value="1"/>
</dbReference>
<gene>
    <name evidence="5" type="ORF">ACFFIT_05375</name>
</gene>
<dbReference type="RefSeq" id="WP_385876626.1">
    <property type="nucleotide sequence ID" value="NZ_JBHLXE010000052.1"/>
</dbReference>
<evidence type="ECO:0000256" key="3">
    <source>
        <dbReference type="ARBA" id="ARBA00023163"/>
    </source>
</evidence>
<evidence type="ECO:0000259" key="4">
    <source>
        <dbReference type="PROSITE" id="PS50943"/>
    </source>
</evidence>
<comment type="caution">
    <text evidence="5">The sequence shown here is derived from an EMBL/GenBank/DDBJ whole genome shotgun (WGS) entry which is preliminary data.</text>
</comment>
<dbReference type="InterPro" id="IPR010982">
    <property type="entry name" value="Lambda_DNA-bd_dom_sf"/>
</dbReference>
<organism evidence="5 6">
    <name type="scientific">Thorsellia kenyensis</name>
    <dbReference type="NCBI Taxonomy" id="1549888"/>
    <lineage>
        <taxon>Bacteria</taxon>
        <taxon>Pseudomonadati</taxon>
        <taxon>Pseudomonadota</taxon>
        <taxon>Gammaproteobacteria</taxon>
        <taxon>Enterobacterales</taxon>
        <taxon>Thorselliaceae</taxon>
        <taxon>Thorsellia</taxon>
    </lineage>
</organism>
<dbReference type="EMBL" id="JBHLXE010000052">
    <property type="protein sequence ID" value="MFC0179524.1"/>
    <property type="molecule type" value="Genomic_DNA"/>
</dbReference>
<keyword evidence="3" id="KW-0804">Transcription</keyword>
<protein>
    <submittedName>
        <fullName evidence="5">Helix-turn-helix domain-containing protein</fullName>
    </submittedName>
</protein>
<dbReference type="Gene3D" id="1.10.260.40">
    <property type="entry name" value="lambda repressor-like DNA-binding domains"/>
    <property type="match status" value="1"/>
</dbReference>
<evidence type="ECO:0000256" key="1">
    <source>
        <dbReference type="ARBA" id="ARBA00023015"/>
    </source>
</evidence>
<accession>A0ABV6C972</accession>
<keyword evidence="1" id="KW-0805">Transcription regulation</keyword>
<dbReference type="CDD" id="cd00093">
    <property type="entry name" value="HTH_XRE"/>
    <property type="match status" value="1"/>
</dbReference>
<dbReference type="PANTHER" id="PTHR46797:SF23">
    <property type="entry name" value="HTH-TYPE TRANSCRIPTIONAL REGULATOR SUTR"/>
    <property type="match status" value="1"/>
</dbReference>
<dbReference type="PANTHER" id="PTHR46797">
    <property type="entry name" value="HTH-TYPE TRANSCRIPTIONAL REGULATOR"/>
    <property type="match status" value="1"/>
</dbReference>
<keyword evidence="2" id="KW-0238">DNA-binding</keyword>
<dbReference type="Proteomes" id="UP001589758">
    <property type="component" value="Unassembled WGS sequence"/>
</dbReference>
<proteinExistence type="predicted"/>
<reference evidence="5 6" key="1">
    <citation type="submission" date="2024-09" db="EMBL/GenBank/DDBJ databases">
        <authorList>
            <person name="Sun Q."/>
            <person name="Mori K."/>
        </authorList>
    </citation>
    <scope>NUCLEOTIDE SEQUENCE [LARGE SCALE GENOMIC DNA]</scope>
    <source>
        <strain evidence="5 6">CCM 8545</strain>
    </source>
</reference>
<sequence length="81" mass="9001">MKRISANHDSDGVLVLLGHAVRNRRKELKISQEELAALAGIDRSHMGKIERGERNVTILNVIRIANAFNCRPSELLADADL</sequence>
<evidence type="ECO:0000313" key="5">
    <source>
        <dbReference type="EMBL" id="MFC0179524.1"/>
    </source>
</evidence>
<dbReference type="SMART" id="SM00530">
    <property type="entry name" value="HTH_XRE"/>
    <property type="match status" value="1"/>
</dbReference>